<feature type="compositionally biased region" description="Basic and acidic residues" evidence="1">
    <location>
        <begin position="211"/>
        <end position="231"/>
    </location>
</feature>
<accession>A0A2H3B6L9</accession>
<evidence type="ECO:0000313" key="3">
    <source>
        <dbReference type="Proteomes" id="UP000218334"/>
    </source>
</evidence>
<dbReference type="Proteomes" id="UP000218334">
    <property type="component" value="Unassembled WGS sequence"/>
</dbReference>
<reference evidence="3" key="1">
    <citation type="journal article" date="2017" name="Nat. Ecol. Evol.">
        <title>Genome expansion and lineage-specific genetic innovations in the forest pathogenic fungi Armillaria.</title>
        <authorList>
            <person name="Sipos G."/>
            <person name="Prasanna A.N."/>
            <person name="Walter M.C."/>
            <person name="O'Connor E."/>
            <person name="Balint B."/>
            <person name="Krizsan K."/>
            <person name="Kiss B."/>
            <person name="Hess J."/>
            <person name="Varga T."/>
            <person name="Slot J."/>
            <person name="Riley R."/>
            <person name="Boka B."/>
            <person name="Rigling D."/>
            <person name="Barry K."/>
            <person name="Lee J."/>
            <person name="Mihaltcheva S."/>
            <person name="LaButti K."/>
            <person name="Lipzen A."/>
            <person name="Waldron R."/>
            <person name="Moloney N.M."/>
            <person name="Sperisen C."/>
            <person name="Kredics L."/>
            <person name="Vagvoelgyi C."/>
            <person name="Patrignani A."/>
            <person name="Fitzpatrick D."/>
            <person name="Nagy I."/>
            <person name="Doyle S."/>
            <person name="Anderson J.B."/>
            <person name="Grigoriev I.V."/>
            <person name="Gueldener U."/>
            <person name="Muensterkoetter M."/>
            <person name="Nagy L.G."/>
        </authorList>
    </citation>
    <scope>NUCLEOTIDE SEQUENCE [LARGE SCALE GENOMIC DNA]</scope>
    <source>
        <strain evidence="3">28-4</strain>
    </source>
</reference>
<sequence length="262" mass="30068">MSDIYTKTVDKVFKVFHYWATGLCRPWLEAQLQAFCVECRKGRTFAYDFVDKETKNYYEIYHWSLGLKDEPVLPRRDPSAVEELTEEVQYKTRHENQMRGVLFRWWEKWASSLDALETSKPDFPLTSLLAEVSGIVTQEAQAPCPCTRTVAQLWSKVLFSGDVQEEFSAWFAASGLSEKSQTVERGRWTQDYFNNLPAEIRALFKQEAEAEKRQTTEMKRRGKQEKAELAGEGKSSMVLDGNTPRPGSLVPSTALSPEETAR</sequence>
<dbReference type="EMBL" id="KZ293440">
    <property type="protein sequence ID" value="PBK66559.1"/>
    <property type="molecule type" value="Genomic_DNA"/>
</dbReference>
<organism evidence="2 3">
    <name type="scientific">Armillaria solidipes</name>
    <dbReference type="NCBI Taxonomy" id="1076256"/>
    <lineage>
        <taxon>Eukaryota</taxon>
        <taxon>Fungi</taxon>
        <taxon>Dikarya</taxon>
        <taxon>Basidiomycota</taxon>
        <taxon>Agaricomycotina</taxon>
        <taxon>Agaricomycetes</taxon>
        <taxon>Agaricomycetidae</taxon>
        <taxon>Agaricales</taxon>
        <taxon>Marasmiineae</taxon>
        <taxon>Physalacriaceae</taxon>
        <taxon>Armillaria</taxon>
    </lineage>
</organism>
<evidence type="ECO:0000256" key="1">
    <source>
        <dbReference type="SAM" id="MobiDB-lite"/>
    </source>
</evidence>
<dbReference type="STRING" id="1076256.A0A2H3B6L9"/>
<name>A0A2H3B6L9_9AGAR</name>
<keyword evidence="3" id="KW-1185">Reference proteome</keyword>
<evidence type="ECO:0000313" key="2">
    <source>
        <dbReference type="EMBL" id="PBK66559.1"/>
    </source>
</evidence>
<protein>
    <submittedName>
        <fullName evidence="2">Uncharacterized protein</fullName>
    </submittedName>
</protein>
<feature type="region of interest" description="Disordered" evidence="1">
    <location>
        <begin position="211"/>
        <end position="262"/>
    </location>
</feature>
<proteinExistence type="predicted"/>
<dbReference type="AlphaFoldDB" id="A0A2H3B6L9"/>
<gene>
    <name evidence="2" type="ORF">ARMSODRAFT_1021356</name>
</gene>